<name>A0A6A1QK69_BALPH</name>
<evidence type="ECO:0000313" key="2">
    <source>
        <dbReference type="EMBL" id="KAB0407374.1"/>
    </source>
</evidence>
<dbReference type="AlphaFoldDB" id="A0A6A1QK69"/>
<proteinExistence type="predicted"/>
<gene>
    <name evidence="2" type="ORF">E2I00_016740</name>
</gene>
<evidence type="ECO:0000313" key="3">
    <source>
        <dbReference type="Proteomes" id="UP000437017"/>
    </source>
</evidence>
<dbReference type="OrthoDB" id="21607at2759"/>
<evidence type="ECO:0000256" key="1">
    <source>
        <dbReference type="SAM" id="MobiDB-lite"/>
    </source>
</evidence>
<feature type="non-terminal residue" evidence="2">
    <location>
        <position position="109"/>
    </location>
</feature>
<reference evidence="2 3" key="1">
    <citation type="journal article" date="2019" name="PLoS ONE">
        <title>Genomic analyses reveal an absence of contemporary introgressive admixture between fin whales and blue whales, despite known hybrids.</title>
        <authorList>
            <person name="Westbury M.V."/>
            <person name="Petersen B."/>
            <person name="Lorenzen E.D."/>
        </authorList>
    </citation>
    <scope>NUCLEOTIDE SEQUENCE [LARGE SCALE GENOMIC DNA]</scope>
    <source>
        <strain evidence="2">FinWhale-01</strain>
    </source>
</reference>
<feature type="compositionally biased region" description="Basic and acidic residues" evidence="1">
    <location>
        <begin position="26"/>
        <end position="36"/>
    </location>
</feature>
<feature type="region of interest" description="Disordered" evidence="1">
    <location>
        <begin position="26"/>
        <end position="79"/>
    </location>
</feature>
<comment type="caution">
    <text evidence="2">The sequence shown here is derived from an EMBL/GenBank/DDBJ whole genome shotgun (WGS) entry which is preliminary data.</text>
</comment>
<protein>
    <submittedName>
        <fullName evidence="2">Uncharacterized protein</fullName>
    </submittedName>
</protein>
<keyword evidence="3" id="KW-1185">Reference proteome</keyword>
<sequence>MSQELSLKCFCYKLHNGCFLHSVSRRSSEEMKRDVSAPEGASPASLMAMGATSPQLSLSSSPTASVTPTTRSRIREERKDPLSALAREYGGSKRNALLKWCQKKTEGYQ</sequence>
<organism evidence="2 3">
    <name type="scientific">Balaenoptera physalus</name>
    <name type="common">Fin whale</name>
    <name type="synonym">Balaena physalus</name>
    <dbReference type="NCBI Taxonomy" id="9770"/>
    <lineage>
        <taxon>Eukaryota</taxon>
        <taxon>Metazoa</taxon>
        <taxon>Chordata</taxon>
        <taxon>Craniata</taxon>
        <taxon>Vertebrata</taxon>
        <taxon>Euteleostomi</taxon>
        <taxon>Mammalia</taxon>
        <taxon>Eutheria</taxon>
        <taxon>Laurasiatheria</taxon>
        <taxon>Artiodactyla</taxon>
        <taxon>Whippomorpha</taxon>
        <taxon>Cetacea</taxon>
        <taxon>Mysticeti</taxon>
        <taxon>Balaenopteridae</taxon>
        <taxon>Balaenoptera</taxon>
    </lineage>
</organism>
<dbReference type="EMBL" id="SGJD01000052">
    <property type="protein sequence ID" value="KAB0407374.1"/>
    <property type="molecule type" value="Genomic_DNA"/>
</dbReference>
<accession>A0A6A1QK69</accession>
<dbReference type="Proteomes" id="UP000437017">
    <property type="component" value="Unassembled WGS sequence"/>
</dbReference>
<feature type="compositionally biased region" description="Low complexity" evidence="1">
    <location>
        <begin position="51"/>
        <end position="71"/>
    </location>
</feature>